<organism evidence="2 3">
    <name type="scientific">Effrenium voratum</name>
    <dbReference type="NCBI Taxonomy" id="2562239"/>
    <lineage>
        <taxon>Eukaryota</taxon>
        <taxon>Sar</taxon>
        <taxon>Alveolata</taxon>
        <taxon>Dinophyceae</taxon>
        <taxon>Suessiales</taxon>
        <taxon>Symbiodiniaceae</taxon>
        <taxon>Effrenium</taxon>
    </lineage>
</organism>
<sequence length="485" mass="53976">MSGPGFLDYLAVAQMVVFAPLLLLLMAVTLRVLRCNLLHDLLQNHIECIHEAQRLRRILKRLAFSGMCLTALLAIWGMVGYLPGFFSTYYVDRNTNGGSDVLMAFGVIGFVHGAAFILVWPLAIGLFFCVLSVVFTVQELFFMGLVSSFNELHSDIAHSGLQVVAANPAGMNIKETDLYRFQERYLKCWGLYKKIQWRLAAPFLVFWALEVPLMGWSIWSLSQGFGGQTDQRATRLRDHWPLVVRWAWLMANSPWFGAGCYVLGLLPWGSIFYASLIRRYCRRLLFTNINLRTVFLRFVADLELEFGVLLLQATPKALVVVIPILLVNTLGYIADGTRLLVALSQKQLPGLQSFATARSCCALLAAYQPPQDALRSRLGSEPGEGIEELSEELQHVLSLEEFKDFGLGVQLVTDLGEQAMHSVESFLGERPPSQAWGHLSQTGSFMLRLPGARPMAAALLLNKSGRKRSGQKVGKAVLHAIAAAR</sequence>
<name>A0AA36NJ01_9DINO</name>
<protein>
    <submittedName>
        <fullName evidence="2">Uncharacterized protein</fullName>
    </submittedName>
</protein>
<feature type="transmembrane region" description="Helical" evidence="1">
    <location>
        <begin position="102"/>
        <end position="135"/>
    </location>
</feature>
<comment type="caution">
    <text evidence="2">The sequence shown here is derived from an EMBL/GenBank/DDBJ whole genome shotgun (WGS) entry which is preliminary data.</text>
</comment>
<evidence type="ECO:0000256" key="1">
    <source>
        <dbReference type="SAM" id="Phobius"/>
    </source>
</evidence>
<evidence type="ECO:0000313" key="3">
    <source>
        <dbReference type="Proteomes" id="UP001178507"/>
    </source>
</evidence>
<keyword evidence="3" id="KW-1185">Reference proteome</keyword>
<gene>
    <name evidence="2" type="ORF">EVOR1521_LOCUS27948</name>
</gene>
<feature type="transmembrane region" description="Helical" evidence="1">
    <location>
        <begin position="199"/>
        <end position="219"/>
    </location>
</feature>
<feature type="transmembrane region" description="Helical" evidence="1">
    <location>
        <begin position="12"/>
        <end position="33"/>
    </location>
</feature>
<proteinExistence type="predicted"/>
<dbReference type="Proteomes" id="UP001178507">
    <property type="component" value="Unassembled WGS sequence"/>
</dbReference>
<feature type="transmembrane region" description="Helical" evidence="1">
    <location>
        <begin position="255"/>
        <end position="277"/>
    </location>
</feature>
<keyword evidence="1" id="KW-0472">Membrane</keyword>
<feature type="transmembrane region" description="Helical" evidence="1">
    <location>
        <begin position="62"/>
        <end position="82"/>
    </location>
</feature>
<feature type="transmembrane region" description="Helical" evidence="1">
    <location>
        <begin position="317"/>
        <end position="334"/>
    </location>
</feature>
<keyword evidence="1" id="KW-1133">Transmembrane helix</keyword>
<reference evidence="2" key="1">
    <citation type="submission" date="2023-08" db="EMBL/GenBank/DDBJ databases">
        <authorList>
            <person name="Chen Y."/>
            <person name="Shah S."/>
            <person name="Dougan E. K."/>
            <person name="Thang M."/>
            <person name="Chan C."/>
        </authorList>
    </citation>
    <scope>NUCLEOTIDE SEQUENCE</scope>
</reference>
<dbReference type="AlphaFoldDB" id="A0AA36NJ01"/>
<accession>A0AA36NJ01</accession>
<keyword evidence="1" id="KW-0812">Transmembrane</keyword>
<evidence type="ECO:0000313" key="2">
    <source>
        <dbReference type="EMBL" id="CAJ1405831.1"/>
    </source>
</evidence>
<dbReference type="EMBL" id="CAUJNA010003605">
    <property type="protein sequence ID" value="CAJ1405831.1"/>
    <property type="molecule type" value="Genomic_DNA"/>
</dbReference>